<evidence type="ECO:0000313" key="1">
    <source>
        <dbReference type="EMBL" id="KAI9906580.1"/>
    </source>
</evidence>
<reference evidence="1 2" key="1">
    <citation type="journal article" date="2022" name="bioRxiv">
        <title>The genome of the oomycete Peronosclerospora sorghi, a cosmopolitan pathogen of maize and sorghum, is inflated with dispersed pseudogenes.</title>
        <authorList>
            <person name="Fletcher K."/>
            <person name="Martin F."/>
            <person name="Isakeit T."/>
            <person name="Cavanaugh K."/>
            <person name="Magill C."/>
            <person name="Michelmore R."/>
        </authorList>
    </citation>
    <scope>NUCLEOTIDE SEQUENCE [LARGE SCALE GENOMIC DNA]</scope>
    <source>
        <strain evidence="1">P6</strain>
    </source>
</reference>
<organism evidence="1 2">
    <name type="scientific">Peronosclerospora sorghi</name>
    <dbReference type="NCBI Taxonomy" id="230839"/>
    <lineage>
        <taxon>Eukaryota</taxon>
        <taxon>Sar</taxon>
        <taxon>Stramenopiles</taxon>
        <taxon>Oomycota</taxon>
        <taxon>Peronosporomycetes</taxon>
        <taxon>Peronosporales</taxon>
        <taxon>Peronosporaceae</taxon>
        <taxon>Peronosclerospora</taxon>
    </lineage>
</organism>
<protein>
    <submittedName>
        <fullName evidence="1">Uncharacterized protein</fullName>
    </submittedName>
</protein>
<keyword evidence="2" id="KW-1185">Reference proteome</keyword>
<name>A0ACC0VJB3_9STRA</name>
<evidence type="ECO:0000313" key="2">
    <source>
        <dbReference type="Proteomes" id="UP001163321"/>
    </source>
</evidence>
<dbReference type="Proteomes" id="UP001163321">
    <property type="component" value="Chromosome 8"/>
</dbReference>
<gene>
    <name evidence="1" type="ORF">PsorP6_003489</name>
</gene>
<comment type="caution">
    <text evidence="1">The sequence shown here is derived from an EMBL/GenBank/DDBJ whole genome shotgun (WGS) entry which is preliminary data.</text>
</comment>
<proteinExistence type="predicted"/>
<sequence>MLRERNTFVLKARSNERQHVITLNVNVRKQNLSYFNDKNGKTVAKAVERLLEVLDEDEAFQSLVHEMNDIRQLDQLVKSKAKDGLHTLERPDLTIQWEVSEEHGFHSILERVEAFDENIQPGKQSTDATCKTTELTARYRPLPVRKLVVAVWMYPPQVKIPSTGERIPACNAAKHDFFLEENETPT</sequence>
<dbReference type="EMBL" id="CM047587">
    <property type="protein sequence ID" value="KAI9906580.1"/>
    <property type="molecule type" value="Genomic_DNA"/>
</dbReference>
<accession>A0ACC0VJB3</accession>